<dbReference type="RefSeq" id="WP_052111312.1">
    <property type="nucleotide sequence ID" value="NZ_AVBF01000031.1"/>
</dbReference>
<evidence type="ECO:0000259" key="3">
    <source>
        <dbReference type="PROSITE" id="PS51549"/>
    </source>
</evidence>
<feature type="domain" description="DM13" evidence="3">
    <location>
        <begin position="101"/>
        <end position="198"/>
    </location>
</feature>
<feature type="transmembrane region" description="Helical" evidence="2">
    <location>
        <begin position="5"/>
        <end position="24"/>
    </location>
</feature>
<feature type="compositionally biased region" description="Basic and acidic residues" evidence="1">
    <location>
        <begin position="71"/>
        <end position="82"/>
    </location>
</feature>
<dbReference type="OrthoDB" id="155521at2"/>
<evidence type="ECO:0000313" key="4">
    <source>
        <dbReference type="EMBL" id="KGP72392.1"/>
    </source>
</evidence>
<keyword evidence="2" id="KW-0472">Membrane</keyword>
<comment type="caution">
    <text evidence="4">The sequence shown here is derived from an EMBL/GenBank/DDBJ whole genome shotgun (WGS) entry which is preliminary data.</text>
</comment>
<gene>
    <name evidence="4" type="ORF">N782_12085</name>
</gene>
<dbReference type="EMBL" id="AVBF01000031">
    <property type="protein sequence ID" value="KGP72392.1"/>
    <property type="molecule type" value="Genomic_DNA"/>
</dbReference>
<keyword evidence="5" id="KW-1185">Reference proteome</keyword>
<organism evidence="4 5">
    <name type="scientific">Pontibacillus yanchengensis Y32</name>
    <dbReference type="NCBI Taxonomy" id="1385514"/>
    <lineage>
        <taxon>Bacteria</taxon>
        <taxon>Bacillati</taxon>
        <taxon>Bacillota</taxon>
        <taxon>Bacilli</taxon>
        <taxon>Bacillales</taxon>
        <taxon>Bacillaceae</taxon>
        <taxon>Pontibacillus</taxon>
    </lineage>
</organism>
<feature type="region of interest" description="Disordered" evidence="1">
    <location>
        <begin position="37"/>
        <end position="94"/>
    </location>
</feature>
<evidence type="ECO:0000313" key="5">
    <source>
        <dbReference type="Proteomes" id="UP000030147"/>
    </source>
</evidence>
<accession>A0A0A2T9D2</accession>
<name>A0A0A2T9D2_9BACI</name>
<dbReference type="Pfam" id="PF10517">
    <property type="entry name" value="DM13"/>
    <property type="match status" value="1"/>
</dbReference>
<dbReference type="eggNOG" id="ENOG5032T3W">
    <property type="taxonomic scope" value="Bacteria"/>
</dbReference>
<feature type="compositionally biased region" description="Low complexity" evidence="1">
    <location>
        <begin position="39"/>
        <end position="48"/>
    </location>
</feature>
<dbReference type="PROSITE" id="PS51549">
    <property type="entry name" value="DM13"/>
    <property type="match status" value="1"/>
</dbReference>
<keyword evidence="2" id="KW-0812">Transmembrane</keyword>
<protein>
    <recommendedName>
        <fullName evidence="3">DM13 domain-containing protein</fullName>
    </recommendedName>
</protein>
<evidence type="ECO:0000256" key="1">
    <source>
        <dbReference type="SAM" id="MobiDB-lite"/>
    </source>
</evidence>
<sequence>MKKILYIGSGFGVVLLLFVGWWLLSPLFIDKTVNEAFPTESESTTSAESNEEESMEDNMKNENTTDNMDADMGHESDEMKGQDEEDDMQEEDSQPMAMLSGQFKGADQQHNAEGKAEYFEEEGIVRMTDFSATNGPDLYVYMVKKGQDPADGMSLGKLKGNKGNQNYMIPDDITVEEGDQIVIWCKAFSVKFGSAMLQKS</sequence>
<dbReference type="InterPro" id="IPR019545">
    <property type="entry name" value="DM13_domain"/>
</dbReference>
<dbReference type="STRING" id="1385514.N782_12085"/>
<proteinExistence type="predicted"/>
<dbReference type="Proteomes" id="UP000030147">
    <property type="component" value="Unassembled WGS sequence"/>
</dbReference>
<evidence type="ECO:0000256" key="2">
    <source>
        <dbReference type="SAM" id="Phobius"/>
    </source>
</evidence>
<keyword evidence="2" id="KW-1133">Transmembrane helix</keyword>
<feature type="compositionally biased region" description="Acidic residues" evidence="1">
    <location>
        <begin position="83"/>
        <end position="93"/>
    </location>
</feature>
<dbReference type="AlphaFoldDB" id="A0A0A2T9D2"/>
<reference evidence="4 5" key="1">
    <citation type="journal article" date="2015" name="Stand. Genomic Sci.">
        <title>High quality draft genome sequence of the moderately halophilic bacterium Pontibacillus yanchengensis Y32(T) and comparison among Pontibacillus genomes.</title>
        <authorList>
            <person name="Huang J."/>
            <person name="Qiao Z.X."/>
            <person name="Tang J.W."/>
            <person name="Wang G."/>
        </authorList>
    </citation>
    <scope>NUCLEOTIDE SEQUENCE [LARGE SCALE GENOMIC DNA]</scope>
    <source>
        <strain evidence="4 5">Y32</strain>
    </source>
</reference>